<evidence type="ECO:0000259" key="1">
    <source>
        <dbReference type="Pfam" id="PF12729"/>
    </source>
</evidence>
<dbReference type="EMBL" id="CP006763">
    <property type="protein sequence ID" value="AGY77064.1"/>
    <property type="molecule type" value="Genomic_DNA"/>
</dbReference>
<dbReference type="Proteomes" id="UP000017590">
    <property type="component" value="Chromosome"/>
</dbReference>
<dbReference type="RefSeq" id="WP_023162887.1">
    <property type="nucleotide sequence ID" value="NC_022592.1"/>
</dbReference>
<feature type="domain" description="Chemotaxis methyl-accepting receptor HlyB-like 4HB MCP" evidence="1">
    <location>
        <begin position="1"/>
        <end position="59"/>
    </location>
</feature>
<dbReference type="Pfam" id="PF12729">
    <property type="entry name" value="4HB_MCP_1"/>
    <property type="match status" value="1"/>
</dbReference>
<protein>
    <submittedName>
        <fullName evidence="2">MCP four helix bundle domain-containing protein</fullName>
    </submittedName>
</protein>
<accession>A0ABM5NX49</accession>
<sequence length="66" mass="7950">MQSKITQIKSEIKSCEKYLYNTQDKNLIQDVKSEWNKYIDMHKQVIQLSRELKKDDAMKTKMKLVN</sequence>
<keyword evidence="3" id="KW-1185">Reference proteome</keyword>
<reference evidence="3" key="1">
    <citation type="journal article" date="2014" name="Biotechnol. Biofuels">
        <title>Comparison of single-molecule sequencing and hybrid approaches for finishing the genome of Clostridium autoethanogenum and analysis of CRISPR systems in industrial relevant Clostridia.</title>
        <authorList>
            <person name="Brown S.D."/>
            <person name="Nagaraju S."/>
            <person name="Utturkar S."/>
            <person name="De Tissera S."/>
            <person name="Segovia S."/>
            <person name="Mitchell W."/>
            <person name="Land M.L."/>
            <person name="Dassanayake A."/>
            <person name="Kopke M."/>
        </authorList>
    </citation>
    <scope>NUCLEOTIDE SEQUENCE [LARGE SCALE GENOMIC DNA]</scope>
    <source>
        <strain evidence="3">DSM 10061</strain>
    </source>
</reference>
<proteinExistence type="predicted"/>
<dbReference type="InterPro" id="IPR024478">
    <property type="entry name" value="HlyB_4HB_MCP"/>
</dbReference>
<gene>
    <name evidence="2" type="ORF">CAETHG_2857</name>
</gene>
<name>A0ABM5NX49_9CLOT</name>
<evidence type="ECO:0000313" key="3">
    <source>
        <dbReference type="Proteomes" id="UP000017590"/>
    </source>
</evidence>
<organism evidence="2 3">
    <name type="scientific">Clostridium autoethanogenum DSM 10061</name>
    <dbReference type="NCBI Taxonomy" id="1341692"/>
    <lineage>
        <taxon>Bacteria</taxon>
        <taxon>Bacillati</taxon>
        <taxon>Bacillota</taxon>
        <taxon>Clostridia</taxon>
        <taxon>Eubacteriales</taxon>
        <taxon>Clostridiaceae</taxon>
        <taxon>Clostridium</taxon>
    </lineage>
</organism>
<evidence type="ECO:0000313" key="2">
    <source>
        <dbReference type="EMBL" id="AGY77064.1"/>
    </source>
</evidence>